<dbReference type="InterPro" id="IPR050509">
    <property type="entry name" value="CoA-transferase_III"/>
</dbReference>
<keyword evidence="2" id="KW-1185">Reference proteome</keyword>
<sequence length="395" mass="41273">MEAAAGPLAGIRIVEIAGIGPGPFACMMLADHGAEVIRVERPGGAGGDLPLDPRKDILARNRRRVAIDLKSAEGAAVVRDLVATADGLVEGFRPGVMERLGLGPDELIGANPRLVYGRMTGWGQTGPYAAVAGHDINYIALSGALHACGRADDKPVPPLNLIGDFGGGAMMLAFGMLAAILSAKATGTGQVVDCAMTDGSALLMGMIYSFRAQGFWADRRGVNLLDGGAPFYDTYQTADGGYVAIGAIEPHFYALLKEKAGLGSEFAVQMDARRWPEQRAVLAGVFAGKTRDEWCAIMEGSDVCFAPVLSLDEAPEHPHNVARDTFVEAGGVVQPAPAPRYSATPTRQPAMPTADSDTAAVLAELGYSTARIDALRDAEVVGVGRTIGLIGEDSR</sequence>
<dbReference type="EC" id="5.1.99.4" evidence="1"/>
<dbReference type="Proteomes" id="UP000529795">
    <property type="component" value="Unassembled WGS sequence"/>
</dbReference>
<comment type="caution">
    <text evidence="1">The sequence shown here is derived from an EMBL/GenBank/DDBJ whole genome shotgun (WGS) entry which is preliminary data.</text>
</comment>
<dbReference type="Pfam" id="PF02515">
    <property type="entry name" value="CoA_transf_3"/>
    <property type="match status" value="1"/>
</dbReference>
<proteinExistence type="predicted"/>
<organism evidence="1 2">
    <name type="scientific">Sphingomonas jinjuensis</name>
    <dbReference type="NCBI Taxonomy" id="535907"/>
    <lineage>
        <taxon>Bacteria</taxon>
        <taxon>Pseudomonadati</taxon>
        <taxon>Pseudomonadota</taxon>
        <taxon>Alphaproteobacteria</taxon>
        <taxon>Sphingomonadales</taxon>
        <taxon>Sphingomonadaceae</taxon>
        <taxon>Sphingomonas</taxon>
    </lineage>
</organism>
<dbReference type="InterPro" id="IPR044855">
    <property type="entry name" value="CoA-Trfase_III_dom3_sf"/>
</dbReference>
<evidence type="ECO:0000313" key="1">
    <source>
        <dbReference type="EMBL" id="MBB4154395.1"/>
    </source>
</evidence>
<dbReference type="SUPFAM" id="SSF89796">
    <property type="entry name" value="CoA-transferase family III (CaiB/BaiF)"/>
    <property type="match status" value="1"/>
</dbReference>
<dbReference type="InterPro" id="IPR023606">
    <property type="entry name" value="CoA-Trfase_III_dom_1_sf"/>
</dbReference>
<dbReference type="Gene3D" id="3.40.50.10540">
    <property type="entry name" value="Crotonobetainyl-coa:carnitine coa-transferase, domain 1"/>
    <property type="match status" value="1"/>
</dbReference>
<dbReference type="AlphaFoldDB" id="A0A840FM73"/>
<evidence type="ECO:0000313" key="2">
    <source>
        <dbReference type="Proteomes" id="UP000529795"/>
    </source>
</evidence>
<accession>A0A840FM73</accession>
<protein>
    <submittedName>
        <fullName evidence="1">Alpha-methylacyl-CoA racemase</fullName>
        <ecNumber evidence="1">5.1.99.4</ecNumber>
    </submittedName>
</protein>
<dbReference type="PANTHER" id="PTHR48228:SF5">
    <property type="entry name" value="ALPHA-METHYLACYL-COA RACEMASE"/>
    <property type="match status" value="1"/>
</dbReference>
<dbReference type="EMBL" id="JACIEV010000006">
    <property type="protein sequence ID" value="MBB4154395.1"/>
    <property type="molecule type" value="Genomic_DNA"/>
</dbReference>
<dbReference type="Gene3D" id="3.30.1540.10">
    <property type="entry name" value="formyl-coa transferase, domain 3"/>
    <property type="match status" value="1"/>
</dbReference>
<dbReference type="GO" id="GO:0008111">
    <property type="term" value="F:alpha-methylacyl-CoA racemase activity"/>
    <property type="evidence" value="ECO:0007669"/>
    <property type="project" value="UniProtKB-EC"/>
</dbReference>
<dbReference type="InterPro" id="IPR003673">
    <property type="entry name" value="CoA-Trfase_fam_III"/>
</dbReference>
<gene>
    <name evidence="1" type="ORF">GGQ80_002308</name>
</gene>
<name>A0A840FM73_9SPHN</name>
<dbReference type="PANTHER" id="PTHR48228">
    <property type="entry name" value="SUCCINYL-COA--D-CITRAMALATE COA-TRANSFERASE"/>
    <property type="match status" value="1"/>
</dbReference>
<dbReference type="RefSeq" id="WP_183984882.1">
    <property type="nucleotide sequence ID" value="NZ_JACIEV010000006.1"/>
</dbReference>
<keyword evidence="1" id="KW-0413">Isomerase</keyword>
<reference evidence="1 2" key="1">
    <citation type="submission" date="2020-08" db="EMBL/GenBank/DDBJ databases">
        <title>Genomic Encyclopedia of Type Strains, Phase IV (KMG-IV): sequencing the most valuable type-strain genomes for metagenomic binning, comparative biology and taxonomic classification.</title>
        <authorList>
            <person name="Goeker M."/>
        </authorList>
    </citation>
    <scope>NUCLEOTIDE SEQUENCE [LARGE SCALE GENOMIC DNA]</scope>
    <source>
        <strain evidence="1 2">YC6723</strain>
    </source>
</reference>